<name>A0A4R2GLY5_9BACT</name>
<proteinExistence type="predicted"/>
<dbReference type="Pfam" id="PF02811">
    <property type="entry name" value="PHP"/>
    <property type="match status" value="1"/>
</dbReference>
<gene>
    <name evidence="2" type="ORF">EV194_102153</name>
</gene>
<dbReference type="PANTHER" id="PTHR40084:SF1">
    <property type="entry name" value="PHOSPHOTRANSFERASE"/>
    <property type="match status" value="1"/>
</dbReference>
<feature type="domain" description="Polymerase/histidinol phosphatase N-terminal" evidence="1">
    <location>
        <begin position="6"/>
        <end position="74"/>
    </location>
</feature>
<evidence type="ECO:0000259" key="1">
    <source>
        <dbReference type="SMART" id="SM00481"/>
    </source>
</evidence>
<dbReference type="EMBL" id="SLWK01000002">
    <property type="protein sequence ID" value="TCO09727.1"/>
    <property type="molecule type" value="Genomic_DNA"/>
</dbReference>
<dbReference type="SMART" id="SM00481">
    <property type="entry name" value="POLIIIAc"/>
    <property type="match status" value="1"/>
</dbReference>
<protein>
    <recommendedName>
        <fullName evidence="1">Polymerase/histidinol phosphatase N-terminal domain-containing protein</fullName>
    </recommendedName>
</protein>
<dbReference type="PANTHER" id="PTHR40084">
    <property type="entry name" value="PHOSPHOHYDROLASE, PHP FAMILY"/>
    <property type="match status" value="1"/>
</dbReference>
<accession>A0A4R2GLY5</accession>
<organism evidence="2 3">
    <name type="scientific">Natronoflexus pectinivorans</name>
    <dbReference type="NCBI Taxonomy" id="682526"/>
    <lineage>
        <taxon>Bacteria</taxon>
        <taxon>Pseudomonadati</taxon>
        <taxon>Bacteroidota</taxon>
        <taxon>Bacteroidia</taxon>
        <taxon>Marinilabiliales</taxon>
        <taxon>Marinilabiliaceae</taxon>
        <taxon>Natronoflexus</taxon>
    </lineage>
</organism>
<dbReference type="Proteomes" id="UP000295221">
    <property type="component" value="Unassembled WGS sequence"/>
</dbReference>
<evidence type="ECO:0000313" key="2">
    <source>
        <dbReference type="EMBL" id="TCO09727.1"/>
    </source>
</evidence>
<keyword evidence="3" id="KW-1185">Reference proteome</keyword>
<dbReference type="SUPFAM" id="SSF89550">
    <property type="entry name" value="PHP domain-like"/>
    <property type="match status" value="1"/>
</dbReference>
<dbReference type="Gene3D" id="3.20.20.140">
    <property type="entry name" value="Metal-dependent hydrolases"/>
    <property type="match status" value="1"/>
</dbReference>
<dbReference type="CDD" id="cd07432">
    <property type="entry name" value="PHP_HisPPase"/>
    <property type="match status" value="1"/>
</dbReference>
<dbReference type="AlphaFoldDB" id="A0A4R2GLY5"/>
<comment type="caution">
    <text evidence="2">The sequence shown here is derived from an EMBL/GenBank/DDBJ whole genome shotgun (WGS) entry which is preliminary data.</text>
</comment>
<sequence>MKWYRADLHIHTVLSPCGGLDMTPERIVHEALKKKLDIIAITDHNSTKQCIEVMEVGEEKGLVVIGGSEINSREEVHCVTLFESIENLKEFQVFLDAKLPEILNKPEKFGHQVWVNRHEEIIGEEPRLLWSALNASIDEIASEVHRLNGLFFPAHIDRMINGMLRQLGFVPPDLQADALEVLFLNEPRIAEVKNQNSSFSIITNSDAHEPEHIGRRFTWLKMKELTFEEIRMALNHQDGREAKAGND</sequence>
<reference evidence="2 3" key="1">
    <citation type="submission" date="2019-03" db="EMBL/GenBank/DDBJ databases">
        <title>Genomic Encyclopedia of Type Strains, Phase IV (KMG-IV): sequencing the most valuable type-strain genomes for metagenomic binning, comparative biology and taxonomic classification.</title>
        <authorList>
            <person name="Goeker M."/>
        </authorList>
    </citation>
    <scope>NUCLEOTIDE SEQUENCE [LARGE SCALE GENOMIC DNA]</scope>
    <source>
        <strain evidence="2 3">DSM 24179</strain>
    </source>
</reference>
<dbReference type="InterPro" id="IPR004013">
    <property type="entry name" value="PHP_dom"/>
</dbReference>
<dbReference type="Pfam" id="PF13263">
    <property type="entry name" value="PHP_C"/>
    <property type="match status" value="1"/>
</dbReference>
<evidence type="ECO:0000313" key="3">
    <source>
        <dbReference type="Proteomes" id="UP000295221"/>
    </source>
</evidence>
<dbReference type="InterPro" id="IPR003141">
    <property type="entry name" value="Pol/His_phosphatase_N"/>
</dbReference>
<dbReference type="GO" id="GO:0003824">
    <property type="term" value="F:catalytic activity"/>
    <property type="evidence" value="ECO:0007669"/>
    <property type="project" value="InterPro"/>
</dbReference>
<dbReference type="InterPro" id="IPR016195">
    <property type="entry name" value="Pol/histidinol_Pase-like"/>
</dbReference>